<dbReference type="AlphaFoldDB" id="A0A0E9NQG5"/>
<evidence type="ECO:0000256" key="8">
    <source>
        <dbReference type="HAMAP-Rule" id="MF_03219"/>
    </source>
</evidence>
<dbReference type="Gene3D" id="3.30.470.20">
    <property type="entry name" value="ATP-grasp fold, B domain"/>
    <property type="match status" value="1"/>
</dbReference>
<comment type="catalytic activity">
    <reaction evidence="8">
        <text>succinate + ATP + CoA = succinyl-CoA + ADP + phosphate</text>
        <dbReference type="Rhea" id="RHEA:17661"/>
        <dbReference type="ChEBI" id="CHEBI:30031"/>
        <dbReference type="ChEBI" id="CHEBI:30616"/>
        <dbReference type="ChEBI" id="CHEBI:43474"/>
        <dbReference type="ChEBI" id="CHEBI:57287"/>
        <dbReference type="ChEBI" id="CHEBI:57292"/>
        <dbReference type="ChEBI" id="CHEBI:456216"/>
        <dbReference type="EC" id="6.2.1.5"/>
    </reaction>
</comment>
<evidence type="ECO:0000256" key="4">
    <source>
        <dbReference type="ARBA" id="ARBA00022723"/>
    </source>
</evidence>
<evidence type="ECO:0000256" key="2">
    <source>
        <dbReference type="ARBA" id="ARBA00022532"/>
    </source>
</evidence>
<keyword evidence="13" id="KW-1185">Reference proteome</keyword>
<keyword evidence="3 8" id="KW-0436">Ligase</keyword>
<keyword evidence="2 8" id="KW-0816">Tricarboxylic acid cycle</keyword>
<evidence type="ECO:0000256" key="6">
    <source>
        <dbReference type="ARBA" id="ARBA00022842"/>
    </source>
</evidence>
<dbReference type="GO" id="GO:0000287">
    <property type="term" value="F:magnesium ion binding"/>
    <property type="evidence" value="ECO:0007669"/>
    <property type="project" value="UniProtKB-UniRule"/>
</dbReference>
<sequence length="477" mass="52464">MPQILRSARGHKERKIICPGKHITTIWTREHGHTIWSVIDSMSGSIRHSVKRLVRPQYVRQWQPAKLVGMQRRWLNLHEYQSKGLMEEHGINVQKFIVVDKAEGADEHARSLDAKELVVKAQIHAGGRGKGHFPKSGLESGVHLTKDYSSLPGLISQMIGYELVTKQTPPSGVSVQKVMIAEALDIARETYICIILDPTTQRPVIIGSPIGGMDIEGVAEEHPEQMFREVVNDIQNGPSPDQCERLARNLGFKEDLLDDAASEIASLWTLFHSIDATQLEINPFGETPDGRIVAFDAKIVFDDSAAFRQKRIFAMGEEDAEEDPRETKAKKVGLNYIGMDGNIGCLVNGAGLAMATMDIIQLHGGKPANFLDVGGSATVQQVTEAFRIISSDPQVKCIFVNIFGGIMRCDTIAEAVVSAQKVLKLDTPIVVRLQGTKVDEARKIIEDAEGVAGRLLIEDDLDEAAMLAVKEGQKIEA</sequence>
<feature type="binding site" evidence="8">
    <location>
        <position position="120"/>
    </location>
    <ligand>
        <name>ATP</name>
        <dbReference type="ChEBI" id="CHEBI:30616"/>
    </ligand>
</feature>
<dbReference type="UniPathway" id="UPA00223">
    <property type="reaction ID" value="UER00999"/>
</dbReference>
<comment type="function">
    <text evidence="8">Succinyl-CoA synthetase functions in the citric acid cycle (TCA), coupling the hydrolysis of succinyl-CoA to the synthesis of ATP and thus represents the only step of substrate-level phosphorylation in the TCA. The beta subunit provides nucleotide specificity of the enzyme and binds the substrate succinate, while the binding sites for coenzyme A and phosphate are found in the alpha subunit.</text>
</comment>
<dbReference type="GO" id="GO:0005524">
    <property type="term" value="F:ATP binding"/>
    <property type="evidence" value="ECO:0007669"/>
    <property type="project" value="UniProtKB-UniRule"/>
</dbReference>
<dbReference type="FunFam" id="3.40.50.261:FF:000001">
    <property type="entry name" value="Succinate--CoA ligase [ADP-forming] subunit beta"/>
    <property type="match status" value="1"/>
</dbReference>
<dbReference type="HAMAP" id="MF_00558">
    <property type="entry name" value="Succ_CoA_beta"/>
    <property type="match status" value="1"/>
</dbReference>
<dbReference type="SUPFAM" id="SSF56059">
    <property type="entry name" value="Glutathione synthetase ATP-binding domain-like"/>
    <property type="match status" value="1"/>
</dbReference>
<evidence type="ECO:0000313" key="12">
    <source>
        <dbReference type="EMBL" id="GAO52038.1"/>
    </source>
</evidence>
<feature type="binding site" evidence="8">
    <location>
        <position position="282"/>
    </location>
    <ligand>
        <name>Mg(2+)</name>
        <dbReference type="ChEBI" id="CHEBI:18420"/>
    </ligand>
</feature>
<evidence type="ECO:0000256" key="5">
    <source>
        <dbReference type="ARBA" id="ARBA00022741"/>
    </source>
</evidence>
<dbReference type="InterPro" id="IPR013815">
    <property type="entry name" value="ATP_grasp_subdomain_1"/>
</dbReference>
<dbReference type="Pfam" id="PF00549">
    <property type="entry name" value="Ligase_CoA"/>
    <property type="match status" value="1"/>
</dbReference>
<dbReference type="Gene3D" id="3.30.1490.20">
    <property type="entry name" value="ATP-grasp fold, A domain"/>
    <property type="match status" value="1"/>
</dbReference>
<reference evidence="12 13" key="2">
    <citation type="journal article" date="2014" name="J. Gen. Appl. Microbiol.">
        <title>The early diverging ascomycetous budding yeast Saitoella complicata has three histone deacetylases belonging to the Clr6, Hos2, and Rpd3 lineages.</title>
        <authorList>
            <person name="Nishida H."/>
            <person name="Matsumoto T."/>
            <person name="Kondo S."/>
            <person name="Hamamoto M."/>
            <person name="Yoshikawa H."/>
        </authorList>
    </citation>
    <scope>NUCLEOTIDE SEQUENCE [LARGE SCALE GENOMIC DNA]</scope>
    <source>
        <strain evidence="12 13">NRRL Y-17804</strain>
    </source>
</reference>
<evidence type="ECO:0000259" key="11">
    <source>
        <dbReference type="Pfam" id="PF08442"/>
    </source>
</evidence>
<dbReference type="PROSITE" id="PS01217">
    <property type="entry name" value="SUCCINYL_COA_LIG_3"/>
    <property type="match status" value="1"/>
</dbReference>
<comment type="subunit">
    <text evidence="7">Heterodimer of an alpha and a beta subunit. The beta subunit determines specificity for GTP.</text>
</comment>
<evidence type="ECO:0000256" key="1">
    <source>
        <dbReference type="ARBA" id="ARBA00005064"/>
    </source>
</evidence>
<dbReference type="FunFam" id="3.30.1490.20:FF:000004">
    <property type="entry name" value="Succinate--CoA ligase [ADP-forming] subunit beta, mitochondrial"/>
    <property type="match status" value="1"/>
</dbReference>
<comment type="pathway">
    <text evidence="1 8">Carbohydrate metabolism; tricarboxylic acid cycle; succinate from succinyl-CoA (ligase route): step 1/1.</text>
</comment>
<name>A0A0E9NQG5_SAICN</name>
<dbReference type="NCBIfam" id="NF001913">
    <property type="entry name" value="PRK00696.1"/>
    <property type="match status" value="1"/>
</dbReference>
<dbReference type="NCBIfam" id="TIGR01016">
    <property type="entry name" value="sucCoAbeta"/>
    <property type="match status" value="1"/>
</dbReference>
<dbReference type="GO" id="GO:0004775">
    <property type="term" value="F:succinate-CoA ligase (ADP-forming) activity"/>
    <property type="evidence" value="ECO:0007669"/>
    <property type="project" value="UniProtKB-UniRule"/>
</dbReference>
<dbReference type="GO" id="GO:0006099">
    <property type="term" value="P:tricarboxylic acid cycle"/>
    <property type="evidence" value="ECO:0007669"/>
    <property type="project" value="UniProtKB-UniRule"/>
</dbReference>
<dbReference type="InterPro" id="IPR005809">
    <property type="entry name" value="Succ_CoA_ligase-like_bsu"/>
</dbReference>
<evidence type="ECO:0000256" key="3">
    <source>
        <dbReference type="ARBA" id="ARBA00022598"/>
    </source>
</evidence>
<comment type="similarity">
    <text evidence="8 9">Belongs to the succinate/malate CoA ligase beta subunit family.</text>
</comment>
<evidence type="ECO:0000256" key="7">
    <source>
        <dbReference type="ARBA" id="ARBA00063570"/>
    </source>
</evidence>
<keyword evidence="8" id="KW-0067">ATP-binding</keyword>
<dbReference type="EC" id="6.2.1.5" evidence="8"/>
<dbReference type="InterPro" id="IPR013650">
    <property type="entry name" value="ATP-grasp_succ-CoA_synth-type"/>
</dbReference>
<comment type="cofactor">
    <cofactor evidence="8">
        <name>Mg(2+)</name>
        <dbReference type="ChEBI" id="CHEBI:18420"/>
    </cofactor>
    <text evidence="8">Binds 1 Mg(2+) ion per subunit.</text>
</comment>
<dbReference type="Gene3D" id="3.40.50.261">
    <property type="entry name" value="Succinyl-CoA synthetase domains"/>
    <property type="match status" value="1"/>
</dbReference>
<feature type="binding site" evidence="8">
    <location>
        <begin position="405"/>
        <end position="407"/>
    </location>
    <ligand>
        <name>substrate</name>
        <note>ligand shared with subunit alpha</note>
    </ligand>
</feature>
<protein>
    <recommendedName>
        <fullName evidence="8">Succinate--CoA ligase [ADP-forming] subunit beta, mitochondrial</fullName>
        <ecNumber evidence="8">6.2.1.5</ecNumber>
    </recommendedName>
    <alternativeName>
        <fullName evidence="8">Succinyl-CoA synthetase beta chain</fullName>
        <shortName evidence="8">SCS-beta</shortName>
    </alternativeName>
</protein>
<dbReference type="Pfam" id="PF08442">
    <property type="entry name" value="ATP-grasp_2"/>
    <property type="match status" value="1"/>
</dbReference>
<comment type="caution">
    <text evidence="12">The sequence shown here is derived from an EMBL/GenBank/DDBJ whole genome shotgun (WGS) entry which is preliminary data.</text>
</comment>
<feature type="binding site" evidence="8">
    <location>
        <position position="189"/>
    </location>
    <ligand>
        <name>ATP</name>
        <dbReference type="ChEBI" id="CHEBI:30616"/>
    </ligand>
</feature>
<dbReference type="PANTHER" id="PTHR11815">
    <property type="entry name" value="SUCCINYL-COA SYNTHETASE BETA CHAIN"/>
    <property type="match status" value="1"/>
</dbReference>
<feature type="domain" description="ATP-grasp fold succinyl-CoA synthetase-type" evidence="11">
    <location>
        <begin position="76"/>
        <end position="284"/>
    </location>
</feature>
<keyword evidence="8" id="KW-0496">Mitochondrion</keyword>
<organism evidence="12 13">
    <name type="scientific">Saitoella complicata (strain BCRC 22490 / CBS 7301 / JCM 7358 / NBRC 10748 / NRRL Y-17804)</name>
    <dbReference type="NCBI Taxonomy" id="698492"/>
    <lineage>
        <taxon>Eukaryota</taxon>
        <taxon>Fungi</taxon>
        <taxon>Dikarya</taxon>
        <taxon>Ascomycota</taxon>
        <taxon>Taphrinomycotina</taxon>
        <taxon>Taphrinomycotina incertae sedis</taxon>
        <taxon>Saitoella</taxon>
    </lineage>
</organism>
<dbReference type="Proteomes" id="UP000033140">
    <property type="component" value="Unassembled WGS sequence"/>
</dbReference>
<dbReference type="GO" id="GO:0042709">
    <property type="term" value="C:succinate-CoA ligase complex"/>
    <property type="evidence" value="ECO:0007669"/>
    <property type="project" value="TreeGrafter"/>
</dbReference>
<dbReference type="OMA" id="KQMIGNR"/>
<accession>A0A0E9NQG5</accession>
<dbReference type="STRING" id="698492.A0A0E9NQG5"/>
<reference evidence="12 13" key="1">
    <citation type="journal article" date="2011" name="J. Gen. Appl. Microbiol.">
        <title>Draft genome sequencing of the enigmatic yeast Saitoella complicata.</title>
        <authorList>
            <person name="Nishida H."/>
            <person name="Hamamoto M."/>
            <person name="Sugiyama J."/>
        </authorList>
    </citation>
    <scope>NUCLEOTIDE SEQUENCE [LARGE SCALE GENOMIC DNA]</scope>
    <source>
        <strain evidence="12 13">NRRL Y-17804</strain>
    </source>
</reference>
<keyword evidence="6 8" id="KW-0460">Magnesium</keyword>
<feature type="binding site" evidence="8">
    <location>
        <begin position="127"/>
        <end position="129"/>
    </location>
    <ligand>
        <name>ATP</name>
        <dbReference type="ChEBI" id="CHEBI:30616"/>
    </ligand>
</feature>
<dbReference type="GO" id="GO:0005739">
    <property type="term" value="C:mitochondrion"/>
    <property type="evidence" value="ECO:0007669"/>
    <property type="project" value="UniProtKB-SubCell"/>
</dbReference>
<comment type="subcellular location">
    <subcellularLocation>
        <location evidence="8">Mitochondrion</location>
    </subcellularLocation>
</comment>
<proteinExistence type="inferred from homology"/>
<feature type="binding site" evidence="8">
    <location>
        <position position="348"/>
    </location>
    <ligand>
        <name>substrate</name>
        <note>ligand shared with subunit alpha</note>
    </ligand>
</feature>
<dbReference type="SUPFAM" id="SSF52210">
    <property type="entry name" value="Succinyl-CoA synthetase domains"/>
    <property type="match status" value="1"/>
</dbReference>
<dbReference type="GO" id="GO:0006104">
    <property type="term" value="P:succinyl-CoA metabolic process"/>
    <property type="evidence" value="ECO:0007669"/>
    <property type="project" value="TreeGrafter"/>
</dbReference>
<evidence type="ECO:0000313" key="13">
    <source>
        <dbReference type="Proteomes" id="UP000033140"/>
    </source>
</evidence>
<reference evidence="12 13" key="3">
    <citation type="journal article" date="2015" name="Genome Announc.">
        <title>Draft Genome Sequence of the Archiascomycetous Yeast Saitoella complicata.</title>
        <authorList>
            <person name="Yamauchi K."/>
            <person name="Kondo S."/>
            <person name="Hamamoto M."/>
            <person name="Takahashi Y."/>
            <person name="Ogura Y."/>
            <person name="Hayashi T."/>
            <person name="Nishida H."/>
        </authorList>
    </citation>
    <scope>NUCLEOTIDE SEQUENCE [LARGE SCALE GENOMIC DNA]</scope>
    <source>
        <strain evidence="12 13">NRRL Y-17804</strain>
    </source>
</reference>
<keyword evidence="4 8" id="KW-0479">Metal-binding</keyword>
<dbReference type="EMBL" id="BACD03000058">
    <property type="protein sequence ID" value="GAO52038.1"/>
    <property type="molecule type" value="Genomic_DNA"/>
</dbReference>
<dbReference type="InterPro" id="IPR016102">
    <property type="entry name" value="Succinyl-CoA_synth-like"/>
</dbReference>
<feature type="binding site" evidence="8">
    <location>
        <position position="296"/>
    </location>
    <ligand>
        <name>Mg(2+)</name>
        <dbReference type="ChEBI" id="CHEBI:18420"/>
    </ligand>
</feature>
<gene>
    <name evidence="12" type="ORF">G7K_6126-t1</name>
</gene>
<dbReference type="FunFam" id="3.30.470.20:FF:000002">
    <property type="entry name" value="Succinate--CoA ligase [ADP-forming] subunit beta"/>
    <property type="match status" value="1"/>
</dbReference>
<dbReference type="GO" id="GO:0004776">
    <property type="term" value="F:succinate-CoA ligase (GDP-forming) activity"/>
    <property type="evidence" value="ECO:0007669"/>
    <property type="project" value="TreeGrafter"/>
</dbReference>
<keyword evidence="5 8" id="KW-0547">Nucleotide-binding</keyword>
<dbReference type="PANTHER" id="PTHR11815:SF10">
    <property type="entry name" value="SUCCINATE--COA LIGASE [GDP-FORMING] SUBUNIT BETA, MITOCHONDRIAL"/>
    <property type="match status" value="1"/>
</dbReference>
<dbReference type="InterPro" id="IPR017866">
    <property type="entry name" value="Succ-CoA_synthase_bsu_CS"/>
</dbReference>
<evidence type="ECO:0000259" key="10">
    <source>
        <dbReference type="Pfam" id="PF00549"/>
    </source>
</evidence>
<dbReference type="InterPro" id="IPR005811">
    <property type="entry name" value="SUCC_ACL_C"/>
</dbReference>
<feature type="domain" description="ATP-citrate synthase/succinyl-CoA ligase C-terminal" evidence="10">
    <location>
        <begin position="346"/>
        <end position="449"/>
    </location>
</feature>
<dbReference type="PIRSF" id="PIRSF001554">
    <property type="entry name" value="SucCS_beta"/>
    <property type="match status" value="1"/>
</dbReference>
<evidence type="ECO:0000256" key="9">
    <source>
        <dbReference type="RuleBase" id="RU361258"/>
    </source>
</evidence>